<evidence type="ECO:0000313" key="3">
    <source>
        <dbReference type="Proteomes" id="UP000308768"/>
    </source>
</evidence>
<dbReference type="AlphaFoldDB" id="A0A4U0WR73"/>
<dbReference type="EMBL" id="NAJN01001187">
    <property type="protein sequence ID" value="TKA65036.1"/>
    <property type="molecule type" value="Genomic_DNA"/>
</dbReference>
<proteinExistence type="predicted"/>
<protein>
    <submittedName>
        <fullName evidence="2">Uncharacterized protein</fullName>
    </submittedName>
</protein>
<feature type="region of interest" description="Disordered" evidence="1">
    <location>
        <begin position="97"/>
        <end position="153"/>
    </location>
</feature>
<feature type="compositionally biased region" description="Basic and acidic residues" evidence="1">
    <location>
        <begin position="144"/>
        <end position="153"/>
    </location>
</feature>
<organism evidence="2 3">
    <name type="scientific">Cryomyces minteri</name>
    <dbReference type="NCBI Taxonomy" id="331657"/>
    <lineage>
        <taxon>Eukaryota</taxon>
        <taxon>Fungi</taxon>
        <taxon>Dikarya</taxon>
        <taxon>Ascomycota</taxon>
        <taxon>Pezizomycotina</taxon>
        <taxon>Dothideomycetes</taxon>
        <taxon>Dothideomycetes incertae sedis</taxon>
        <taxon>Cryomyces</taxon>
    </lineage>
</organism>
<sequence length="153" mass="16926">MHSHHGMASDSPSPVAQLAAQARATQEAIHDILATIIAESRTINNSNVTEEERRGAAVAILAAIRGAMQRTDVEEEGVRRAYQRIERTALEVVARGALVEVERQERSMTRDDEDEDEKERQQPAPVIAPNVDRDQSCEPVLPDKGPDPERAKK</sequence>
<feature type="compositionally biased region" description="Basic and acidic residues" evidence="1">
    <location>
        <begin position="100"/>
        <end position="110"/>
    </location>
</feature>
<name>A0A4U0WR73_9PEZI</name>
<accession>A0A4U0WR73</accession>
<gene>
    <name evidence="2" type="ORF">B0A49_08808</name>
</gene>
<reference evidence="2 3" key="1">
    <citation type="submission" date="2017-03" db="EMBL/GenBank/DDBJ databases">
        <title>Genomes of endolithic fungi from Antarctica.</title>
        <authorList>
            <person name="Coleine C."/>
            <person name="Masonjones S."/>
            <person name="Stajich J.E."/>
        </authorList>
    </citation>
    <scope>NUCLEOTIDE SEQUENCE [LARGE SCALE GENOMIC DNA]</scope>
    <source>
        <strain evidence="2 3">CCFEE 5187</strain>
    </source>
</reference>
<comment type="caution">
    <text evidence="2">The sequence shown here is derived from an EMBL/GenBank/DDBJ whole genome shotgun (WGS) entry which is preliminary data.</text>
</comment>
<evidence type="ECO:0000256" key="1">
    <source>
        <dbReference type="SAM" id="MobiDB-lite"/>
    </source>
</evidence>
<keyword evidence="3" id="KW-1185">Reference proteome</keyword>
<feature type="region of interest" description="Disordered" evidence="1">
    <location>
        <begin position="1"/>
        <end position="22"/>
    </location>
</feature>
<dbReference type="Proteomes" id="UP000308768">
    <property type="component" value="Unassembled WGS sequence"/>
</dbReference>
<evidence type="ECO:0000313" key="2">
    <source>
        <dbReference type="EMBL" id="TKA65036.1"/>
    </source>
</evidence>